<dbReference type="InterPro" id="IPR001478">
    <property type="entry name" value="PDZ"/>
</dbReference>
<dbReference type="SMART" id="SM00228">
    <property type="entry name" value="PDZ"/>
    <property type="match status" value="1"/>
</dbReference>
<dbReference type="PANTHER" id="PTHR22939:SF129">
    <property type="entry name" value="SERINE PROTEASE HTRA2, MITOCHONDRIAL"/>
    <property type="match status" value="1"/>
</dbReference>
<dbReference type="SUPFAM" id="SSF50494">
    <property type="entry name" value="Trypsin-like serine proteases"/>
    <property type="match status" value="1"/>
</dbReference>
<dbReference type="AlphaFoldDB" id="A0A517N077"/>
<evidence type="ECO:0000256" key="1">
    <source>
        <dbReference type="ARBA" id="ARBA00010541"/>
    </source>
</evidence>
<proteinExistence type="inferred from homology"/>
<dbReference type="InterPro" id="IPR043504">
    <property type="entry name" value="Peptidase_S1_PA_chymotrypsin"/>
</dbReference>
<evidence type="ECO:0000313" key="5">
    <source>
        <dbReference type="EMBL" id="QDT00539.1"/>
    </source>
</evidence>
<protein>
    <submittedName>
        <fullName evidence="5">Periplasmic pH-dependent serine endoprotease DegQ</fullName>
        <ecNumber evidence="5">3.4.21.107</ecNumber>
    </submittedName>
</protein>
<evidence type="ECO:0000256" key="2">
    <source>
        <dbReference type="ARBA" id="ARBA00022670"/>
    </source>
</evidence>
<keyword evidence="2 5" id="KW-0645">Protease</keyword>
<sequence length="313" mass="33433">MSAATELTLQARYPRNVEDLQRIEAQLQRVIKRCLPSTVALQLGRSAGSGVIVNPEGLILTAGHVIGDSSRSVMIVLPDGRKFTGKSLGANHDIDAGMVQIDNPPDDLPYTPIAKGTELVAGQWVVTTGQPGGLIEGRAPPVRLGRVLFREDEVVCTDCTLVGGDSGGPLFNMRGELVGIHSSIGPRVTHNFHVATTGFENSWDRLLAGEVWGGHLSDEMLANRPVIGVSGRTIQGRCVVVKSIAGLPAAKAGIEDGDVITAIDGKPIDTFEELSRIVFFQDPGATVKITYERNGVNRTVSVKIITADEIERE</sequence>
<dbReference type="InterPro" id="IPR001940">
    <property type="entry name" value="Peptidase_S1C"/>
</dbReference>
<gene>
    <name evidence="5" type="primary">degQ_4</name>
    <name evidence="5" type="ORF">HG15A2_38770</name>
</gene>
<reference evidence="5 6" key="1">
    <citation type="submission" date="2019-02" db="EMBL/GenBank/DDBJ databases">
        <title>Deep-cultivation of Planctomycetes and their phenomic and genomic characterization uncovers novel biology.</title>
        <authorList>
            <person name="Wiegand S."/>
            <person name="Jogler M."/>
            <person name="Boedeker C."/>
            <person name="Pinto D."/>
            <person name="Vollmers J."/>
            <person name="Rivas-Marin E."/>
            <person name="Kohn T."/>
            <person name="Peeters S.H."/>
            <person name="Heuer A."/>
            <person name="Rast P."/>
            <person name="Oberbeckmann S."/>
            <person name="Bunk B."/>
            <person name="Jeske O."/>
            <person name="Meyerdierks A."/>
            <person name="Storesund J.E."/>
            <person name="Kallscheuer N."/>
            <person name="Luecker S."/>
            <person name="Lage O.M."/>
            <person name="Pohl T."/>
            <person name="Merkel B.J."/>
            <person name="Hornburger P."/>
            <person name="Mueller R.-W."/>
            <person name="Bruemmer F."/>
            <person name="Labrenz M."/>
            <person name="Spormann A.M."/>
            <person name="Op den Camp H."/>
            <person name="Overmann J."/>
            <person name="Amann R."/>
            <person name="Jetten M.S.M."/>
            <person name="Mascher T."/>
            <person name="Medema M.H."/>
            <person name="Devos D.P."/>
            <person name="Kaster A.-K."/>
            <person name="Ovreas L."/>
            <person name="Rohde M."/>
            <person name="Galperin M.Y."/>
            <person name="Jogler C."/>
        </authorList>
    </citation>
    <scope>NUCLEOTIDE SEQUENCE [LARGE SCALE GENOMIC DNA]</scope>
    <source>
        <strain evidence="5 6">HG15A2</strain>
    </source>
</reference>
<dbReference type="GO" id="GO:0006508">
    <property type="term" value="P:proteolysis"/>
    <property type="evidence" value="ECO:0007669"/>
    <property type="project" value="UniProtKB-KW"/>
</dbReference>
<evidence type="ECO:0000259" key="4">
    <source>
        <dbReference type="PROSITE" id="PS50106"/>
    </source>
</evidence>
<dbReference type="Pfam" id="PF13365">
    <property type="entry name" value="Trypsin_2"/>
    <property type="match status" value="1"/>
</dbReference>
<dbReference type="Pfam" id="PF13180">
    <property type="entry name" value="PDZ_2"/>
    <property type="match status" value="1"/>
</dbReference>
<dbReference type="KEGG" id="amob:HG15A2_38770"/>
<keyword evidence="3 5" id="KW-0378">Hydrolase</keyword>
<accession>A0A517N077</accession>
<dbReference type="Gene3D" id="2.30.42.10">
    <property type="match status" value="1"/>
</dbReference>
<dbReference type="GO" id="GO:0004252">
    <property type="term" value="F:serine-type endopeptidase activity"/>
    <property type="evidence" value="ECO:0007669"/>
    <property type="project" value="InterPro"/>
</dbReference>
<dbReference type="SUPFAM" id="SSF50156">
    <property type="entry name" value="PDZ domain-like"/>
    <property type="match status" value="1"/>
</dbReference>
<evidence type="ECO:0000313" key="6">
    <source>
        <dbReference type="Proteomes" id="UP000319852"/>
    </source>
</evidence>
<evidence type="ECO:0000256" key="3">
    <source>
        <dbReference type="ARBA" id="ARBA00022801"/>
    </source>
</evidence>
<keyword evidence="6" id="KW-1185">Reference proteome</keyword>
<dbReference type="PRINTS" id="PR00834">
    <property type="entry name" value="PROTEASES2C"/>
</dbReference>
<name>A0A517N077_9BACT</name>
<organism evidence="5 6">
    <name type="scientific">Adhaeretor mobilis</name>
    <dbReference type="NCBI Taxonomy" id="1930276"/>
    <lineage>
        <taxon>Bacteria</taxon>
        <taxon>Pseudomonadati</taxon>
        <taxon>Planctomycetota</taxon>
        <taxon>Planctomycetia</taxon>
        <taxon>Pirellulales</taxon>
        <taxon>Lacipirellulaceae</taxon>
        <taxon>Adhaeretor</taxon>
    </lineage>
</organism>
<dbReference type="Proteomes" id="UP000319852">
    <property type="component" value="Chromosome"/>
</dbReference>
<dbReference type="RefSeq" id="WP_145062119.1">
    <property type="nucleotide sequence ID" value="NZ_CP036263.1"/>
</dbReference>
<dbReference type="EMBL" id="CP036263">
    <property type="protein sequence ID" value="QDT00539.1"/>
    <property type="molecule type" value="Genomic_DNA"/>
</dbReference>
<dbReference type="Gene3D" id="2.40.10.10">
    <property type="entry name" value="Trypsin-like serine proteases"/>
    <property type="match status" value="2"/>
</dbReference>
<feature type="domain" description="PDZ" evidence="4">
    <location>
        <begin position="219"/>
        <end position="295"/>
    </location>
</feature>
<dbReference type="PROSITE" id="PS50106">
    <property type="entry name" value="PDZ"/>
    <property type="match status" value="1"/>
</dbReference>
<dbReference type="OrthoDB" id="248175at2"/>
<comment type="similarity">
    <text evidence="1">Belongs to the peptidase S1C family.</text>
</comment>
<dbReference type="EC" id="3.4.21.107" evidence="5"/>
<dbReference type="InterPro" id="IPR009003">
    <property type="entry name" value="Peptidase_S1_PA"/>
</dbReference>
<dbReference type="PANTHER" id="PTHR22939">
    <property type="entry name" value="SERINE PROTEASE FAMILY S1C HTRA-RELATED"/>
    <property type="match status" value="1"/>
</dbReference>
<dbReference type="InterPro" id="IPR036034">
    <property type="entry name" value="PDZ_sf"/>
</dbReference>